<dbReference type="InterPro" id="IPR000867">
    <property type="entry name" value="IGFBP-like"/>
</dbReference>
<dbReference type="Gene3D" id="4.10.40.20">
    <property type="match status" value="1"/>
</dbReference>
<keyword evidence="4" id="KW-1015">Disulfide bond</keyword>
<dbReference type="Pfam" id="PF00219">
    <property type="entry name" value="IGFBP"/>
    <property type="match status" value="1"/>
</dbReference>
<evidence type="ECO:0000313" key="8">
    <source>
        <dbReference type="RefSeq" id="XP_014663530.1"/>
    </source>
</evidence>
<feature type="chain" id="PRO_5046844418" evidence="5">
    <location>
        <begin position="24"/>
        <end position="124"/>
    </location>
</feature>
<evidence type="ECO:0000259" key="6">
    <source>
        <dbReference type="PROSITE" id="PS51323"/>
    </source>
</evidence>
<name>A0ABM1DUA9_PRICU</name>
<comment type="subcellular location">
    <subcellularLocation>
        <location evidence="1">Secreted</location>
    </subcellularLocation>
</comment>
<reference evidence="8" key="1">
    <citation type="submission" date="2025-08" db="UniProtKB">
        <authorList>
            <consortium name="RefSeq"/>
        </authorList>
    </citation>
    <scope>IDENTIFICATION</scope>
</reference>
<dbReference type="InterPro" id="IPR011390">
    <property type="entry name" value="IGFBP_rP_mac25"/>
</dbReference>
<accession>A0ABM1DUA9</accession>
<keyword evidence="2" id="KW-0964">Secreted</keyword>
<dbReference type="SMART" id="SM00121">
    <property type="entry name" value="IB"/>
    <property type="match status" value="1"/>
</dbReference>
<feature type="signal peptide" evidence="5">
    <location>
        <begin position="1"/>
        <end position="23"/>
    </location>
</feature>
<dbReference type="PANTHER" id="PTHR14186">
    <property type="entry name" value="INSULIN-LIKE GROWTH FACTOR BINDING PROTEIN-RELATED"/>
    <property type="match status" value="1"/>
</dbReference>
<keyword evidence="7" id="KW-1185">Reference proteome</keyword>
<dbReference type="InterPro" id="IPR009030">
    <property type="entry name" value="Growth_fac_rcpt_cys_sf"/>
</dbReference>
<dbReference type="PROSITE" id="PS51323">
    <property type="entry name" value="IGFBP_N_2"/>
    <property type="match status" value="1"/>
</dbReference>
<protein>
    <submittedName>
        <fullName evidence="8">Venom protein 302-like</fullName>
    </submittedName>
</protein>
<proteinExistence type="predicted"/>
<evidence type="ECO:0000256" key="5">
    <source>
        <dbReference type="SAM" id="SignalP"/>
    </source>
</evidence>
<dbReference type="SUPFAM" id="SSF57184">
    <property type="entry name" value="Growth factor receptor domain"/>
    <property type="match status" value="1"/>
</dbReference>
<organism evidence="7 8">
    <name type="scientific">Priapulus caudatus</name>
    <name type="common">Priapulid worm</name>
    <dbReference type="NCBI Taxonomy" id="37621"/>
    <lineage>
        <taxon>Eukaryota</taxon>
        <taxon>Metazoa</taxon>
        <taxon>Ecdysozoa</taxon>
        <taxon>Scalidophora</taxon>
        <taxon>Priapulida</taxon>
        <taxon>Priapulimorpha</taxon>
        <taxon>Priapulimorphida</taxon>
        <taxon>Priapulidae</taxon>
        <taxon>Priapulus</taxon>
    </lineage>
</organism>
<gene>
    <name evidence="8" type="primary">LOC106806177</name>
</gene>
<sequence>MRIGNIVICAAVLLTAIMKATESLSCAACEEGVGYVAADRFLRCKEPENCTVGTVPDVCNCCQVCAKDKGERCGGSWWLMGRCGIGLQCMPLTEEVLESEKRPVKIVGKGRRGTCKPMEDVPPV</sequence>
<evidence type="ECO:0000256" key="4">
    <source>
        <dbReference type="ARBA" id="ARBA00023157"/>
    </source>
</evidence>
<dbReference type="RefSeq" id="XP_014663530.1">
    <property type="nucleotide sequence ID" value="XM_014808044.1"/>
</dbReference>
<dbReference type="PANTHER" id="PTHR14186:SF19">
    <property type="entry name" value="INSULIN-LIKE GROWTH FACTOR-BINDING PROTEIN 7"/>
    <property type="match status" value="1"/>
</dbReference>
<evidence type="ECO:0000313" key="7">
    <source>
        <dbReference type="Proteomes" id="UP000695022"/>
    </source>
</evidence>
<dbReference type="Proteomes" id="UP000695022">
    <property type="component" value="Unplaced"/>
</dbReference>
<evidence type="ECO:0000256" key="3">
    <source>
        <dbReference type="ARBA" id="ARBA00022729"/>
    </source>
</evidence>
<feature type="domain" description="IGFBP N-terminal" evidence="6">
    <location>
        <begin position="22"/>
        <end position="118"/>
    </location>
</feature>
<dbReference type="GeneID" id="106806177"/>
<evidence type="ECO:0000256" key="2">
    <source>
        <dbReference type="ARBA" id="ARBA00022525"/>
    </source>
</evidence>
<keyword evidence="3 5" id="KW-0732">Signal</keyword>
<evidence type="ECO:0000256" key="1">
    <source>
        <dbReference type="ARBA" id="ARBA00004613"/>
    </source>
</evidence>